<reference evidence="3" key="3">
    <citation type="submission" date="2017-02" db="EMBL/GenBank/DDBJ databases">
        <title>Mitochondrial genome organization varies among different groups of the booklouse, Liposcelis bostrychophila.</title>
        <authorList>
            <person name="Feng S.Q."/>
            <person name="Yang Q.Q."/>
            <person name="Li Z.H."/>
        </authorList>
    </citation>
    <scope>NUCLEOTIDE SEQUENCE</scope>
    <source>
        <strain evidence="3">HR</strain>
        <strain evidence="4">KS</strain>
    </source>
</reference>
<feature type="transmembrane region" description="Helical" evidence="1">
    <location>
        <begin position="77"/>
        <end position="96"/>
    </location>
</feature>
<proteinExistence type="predicted"/>
<feature type="transmembrane region" description="Helical" evidence="1">
    <location>
        <begin position="48"/>
        <end position="70"/>
    </location>
</feature>
<keyword evidence="1" id="KW-1133">Transmembrane helix</keyword>
<evidence type="ECO:0000313" key="4">
    <source>
        <dbReference type="EMBL" id="ATU74628.1"/>
    </source>
</evidence>
<dbReference type="EMBL" id="KY656899">
    <property type="protein sequence ID" value="ATU74615.1"/>
    <property type="molecule type" value="Genomic_DNA"/>
</dbReference>
<name>H9M5L5_LIPBO</name>
<keyword evidence="2" id="KW-0496">Mitochondrion</keyword>
<keyword evidence="1" id="KW-0812">Transmembrane</keyword>
<evidence type="ECO:0000313" key="2">
    <source>
        <dbReference type="EMBL" id="AEP83122.1"/>
    </source>
</evidence>
<feature type="transmembrane region" description="Helical" evidence="1">
    <location>
        <begin position="12"/>
        <end position="36"/>
    </location>
</feature>
<sequence length="148" mass="16840">MTLSLVWMVMLYITVMFTLESSMFSALVYMFVMIFLGSGIMATVSGSVWMSMIFLIFMIGGLMVSFFYMVSLTHNMVFSISPLVLFISVCLVPFSLASLGNFHNCLDYFLFSSPSYLVVVLFMLFLLFLILFMIDFKLKAMKGFLKGI</sequence>
<reference evidence="2" key="2">
    <citation type="journal article" date="2012" name="PLoS ONE">
        <title>The Multipartite Mitochondrial Genome of Liposcelis bostrychophila: Insights into the Evolution of Mitochondrial Genomes in Bilateral Animals.</title>
        <authorList>
            <person name="Wei D.-D."/>
            <person name="Shao R."/>
            <person name="Yuan M.-L."/>
            <person name="Dou W."/>
            <person name="Barker S.C."/>
            <person name="Wang J.-J."/>
        </authorList>
    </citation>
    <scope>NUCLEOTIDE SEQUENCE</scope>
    <source>
        <strain evidence="2">Beibei</strain>
    </source>
</reference>
<evidence type="ECO:0000256" key="1">
    <source>
        <dbReference type="SAM" id="Phobius"/>
    </source>
</evidence>
<feature type="transmembrane region" description="Helical" evidence="1">
    <location>
        <begin position="116"/>
        <end position="136"/>
    </location>
</feature>
<evidence type="ECO:0000313" key="3">
    <source>
        <dbReference type="EMBL" id="ATU74615.1"/>
    </source>
</evidence>
<geneLocation type="mitochondrion" evidence="2"/>
<dbReference type="AlphaFoldDB" id="H9M5L5"/>
<protein>
    <submittedName>
        <fullName evidence="2">NADH dehydrogenase subunit 6</fullName>
    </submittedName>
</protein>
<accession>H9M5L5</accession>
<organism evidence="2">
    <name type="scientific">Liposcelis bostrychophila</name>
    <name type="common">Booklouse</name>
    <dbReference type="NCBI Taxonomy" id="185214"/>
    <lineage>
        <taxon>Eukaryota</taxon>
        <taxon>Metazoa</taxon>
        <taxon>Ecdysozoa</taxon>
        <taxon>Arthropoda</taxon>
        <taxon>Hexapoda</taxon>
        <taxon>Insecta</taxon>
        <taxon>Pterygota</taxon>
        <taxon>Neoptera</taxon>
        <taxon>Paraneoptera</taxon>
        <taxon>Psocodea</taxon>
        <taxon>Troctomorpha</taxon>
        <taxon>Liposcelidetae</taxon>
        <taxon>Liposcelididae</taxon>
        <taxon>Liposcelis</taxon>
    </lineage>
</organism>
<dbReference type="EMBL" id="KY656901">
    <property type="protein sequence ID" value="ATU74628.1"/>
    <property type="molecule type" value="Genomic_DNA"/>
</dbReference>
<gene>
    <name evidence="2" type="primary">ND6</name>
    <name evidence="3" type="synonym">nad6</name>
</gene>
<reference evidence="2" key="1">
    <citation type="submission" date="2011-09" db="EMBL/GenBank/DDBJ databases">
        <authorList>
            <person name="Wei D.D."/>
            <person name="Shao R."/>
            <person name="Yuan M.L."/>
            <person name="Dou W."/>
            <person name="Barker S.C."/>
            <person name="Wang J.J."/>
        </authorList>
    </citation>
    <scope>NUCLEOTIDE SEQUENCE</scope>
    <source>
        <strain evidence="2">Beibei</strain>
    </source>
</reference>
<dbReference type="EMBL" id="JN645275">
    <property type="protein sequence ID" value="AEP83122.1"/>
    <property type="molecule type" value="Genomic_DNA"/>
</dbReference>
<keyword evidence="1" id="KW-0472">Membrane</keyword>